<accession>A0ABC9ZI62</accession>
<reference evidence="2 3" key="1">
    <citation type="submission" date="2019-06" db="EMBL/GenBank/DDBJ databases">
        <title>Draft genome sequence of Corynebacterium striatum NBRC 15291.</title>
        <authorList>
            <person name="Miura T."/>
            <person name="Furukawa M."/>
            <person name="Shimamura M."/>
            <person name="Ohyama Y."/>
            <person name="Yamazoe A."/>
            <person name="Kawasaki H."/>
        </authorList>
    </citation>
    <scope>NUCLEOTIDE SEQUENCE [LARGE SCALE GENOMIC DNA]</scope>
    <source>
        <strain evidence="2 3">NBRC 15291</strain>
    </source>
</reference>
<feature type="domain" description="Lipocalin/cytosolic fatty-acid binding" evidence="1">
    <location>
        <begin position="3"/>
        <end position="75"/>
    </location>
</feature>
<sequence length="89" mass="9824">MDNSCRTYLGGRSGIHGTASVRSDASLRVNFSGIPFQNENGPVNYRVTYLAEDYSLTIIGDPDRLSGFVLSRTPLPNARAMGHRKVHRD</sequence>
<dbReference type="SUPFAM" id="SSF50814">
    <property type="entry name" value="Lipocalins"/>
    <property type="match status" value="1"/>
</dbReference>
<evidence type="ECO:0000259" key="1">
    <source>
        <dbReference type="Pfam" id="PF08212"/>
    </source>
</evidence>
<dbReference type="RefSeq" id="WP_236251972.1">
    <property type="nucleotide sequence ID" value="NZ_BJLD01000001.1"/>
</dbReference>
<name>A0ABC9ZI62_CORST</name>
<gene>
    <name evidence="2" type="ORF">Cst04h_00170</name>
</gene>
<evidence type="ECO:0000313" key="3">
    <source>
        <dbReference type="Proteomes" id="UP000315234"/>
    </source>
</evidence>
<dbReference type="InterPro" id="IPR000566">
    <property type="entry name" value="Lipocln_cytosolic_FA-bd_dom"/>
</dbReference>
<evidence type="ECO:0000313" key="2">
    <source>
        <dbReference type="EMBL" id="GEA41847.1"/>
    </source>
</evidence>
<dbReference type="EMBL" id="BJLD01000001">
    <property type="protein sequence ID" value="GEA41847.1"/>
    <property type="molecule type" value="Genomic_DNA"/>
</dbReference>
<dbReference type="AlphaFoldDB" id="A0ABC9ZI62"/>
<proteinExistence type="predicted"/>
<dbReference type="Gene3D" id="2.40.128.20">
    <property type="match status" value="1"/>
</dbReference>
<dbReference type="InterPro" id="IPR012674">
    <property type="entry name" value="Calycin"/>
</dbReference>
<comment type="caution">
    <text evidence="2">The sequence shown here is derived from an EMBL/GenBank/DDBJ whole genome shotgun (WGS) entry which is preliminary data.</text>
</comment>
<dbReference type="Pfam" id="PF08212">
    <property type="entry name" value="Lipocalin_2"/>
    <property type="match status" value="1"/>
</dbReference>
<protein>
    <recommendedName>
        <fullName evidence="1">Lipocalin/cytosolic fatty-acid binding domain-containing protein</fullName>
    </recommendedName>
</protein>
<dbReference type="Proteomes" id="UP000315234">
    <property type="component" value="Unassembled WGS sequence"/>
</dbReference>
<organism evidence="2 3">
    <name type="scientific">Corynebacterium striatum</name>
    <dbReference type="NCBI Taxonomy" id="43770"/>
    <lineage>
        <taxon>Bacteria</taxon>
        <taxon>Bacillati</taxon>
        <taxon>Actinomycetota</taxon>
        <taxon>Actinomycetes</taxon>
        <taxon>Mycobacteriales</taxon>
        <taxon>Corynebacteriaceae</taxon>
        <taxon>Corynebacterium</taxon>
    </lineage>
</organism>